<evidence type="ECO:0000313" key="3">
    <source>
        <dbReference type="EMBL" id="TQL71200.1"/>
    </source>
</evidence>
<evidence type="ECO:0000313" key="4">
    <source>
        <dbReference type="Proteomes" id="UP000319746"/>
    </source>
</evidence>
<accession>A0A543AF65</accession>
<dbReference type="Proteomes" id="UP000319746">
    <property type="component" value="Unassembled WGS sequence"/>
</dbReference>
<dbReference type="EMBL" id="VFOU01000003">
    <property type="protein sequence ID" value="TQL71200.1"/>
    <property type="molecule type" value="Genomic_DNA"/>
</dbReference>
<evidence type="ECO:0000259" key="2">
    <source>
        <dbReference type="Pfam" id="PF13649"/>
    </source>
</evidence>
<feature type="domain" description="Methyltransferase" evidence="2">
    <location>
        <begin position="86"/>
        <end position="177"/>
    </location>
</feature>
<feature type="region of interest" description="Disordered" evidence="1">
    <location>
        <begin position="1"/>
        <end position="32"/>
    </location>
</feature>
<dbReference type="SUPFAM" id="SSF53335">
    <property type="entry name" value="S-adenosyl-L-methionine-dependent methyltransferases"/>
    <property type="match status" value="1"/>
</dbReference>
<organism evidence="3 4">
    <name type="scientific">Enteractinococcus coprophilus</name>
    <dbReference type="NCBI Taxonomy" id="1027633"/>
    <lineage>
        <taxon>Bacteria</taxon>
        <taxon>Bacillati</taxon>
        <taxon>Actinomycetota</taxon>
        <taxon>Actinomycetes</taxon>
        <taxon>Micrococcales</taxon>
        <taxon>Micrococcaceae</taxon>
    </lineage>
</organism>
<dbReference type="GO" id="GO:0008168">
    <property type="term" value="F:methyltransferase activity"/>
    <property type="evidence" value="ECO:0007669"/>
    <property type="project" value="UniProtKB-KW"/>
</dbReference>
<dbReference type="CDD" id="cd02440">
    <property type="entry name" value="AdoMet_MTases"/>
    <property type="match status" value="1"/>
</dbReference>
<reference evidence="3 4" key="1">
    <citation type="submission" date="2019-06" db="EMBL/GenBank/DDBJ databases">
        <title>Sequencing the genomes of 1000 actinobacteria strains.</title>
        <authorList>
            <person name="Klenk H.-P."/>
        </authorList>
    </citation>
    <scope>NUCLEOTIDE SEQUENCE [LARGE SCALE GENOMIC DNA]</scope>
    <source>
        <strain evidence="3 4">DSM 24083</strain>
    </source>
</reference>
<dbReference type="InterPro" id="IPR041698">
    <property type="entry name" value="Methyltransf_25"/>
</dbReference>
<comment type="caution">
    <text evidence="3">The sequence shown here is derived from an EMBL/GenBank/DDBJ whole genome shotgun (WGS) entry which is preliminary data.</text>
</comment>
<keyword evidence="3" id="KW-0808">Transferase</keyword>
<keyword evidence="4" id="KW-1185">Reference proteome</keyword>
<dbReference type="Pfam" id="PF13649">
    <property type="entry name" value="Methyltransf_25"/>
    <property type="match status" value="1"/>
</dbReference>
<gene>
    <name evidence="3" type="ORF">FB556_1669</name>
</gene>
<sequence length="237" mass="26110">MGGMANDGFLPTPESAQTFSLSASAHHTDTQSDDAVRELNKWRQAMQDPTHSQRYAERWERIEAEGDDINGEARAIDAMAQRGSTILDAGCGNGRLAGYLAAAGHDAMGVDLDSHLVEVARTKYPQGRFAVADLADFELRNDNGELMSFDIIVSAGNVQTFLADWERIPALGNITKHMHTESRFVAGFQLARGYSNAQFTADAESVGLQVYQRFSTWQFDPFVEDGEFMLAVLRLKA</sequence>
<evidence type="ECO:0000256" key="1">
    <source>
        <dbReference type="SAM" id="MobiDB-lite"/>
    </source>
</evidence>
<name>A0A543AF65_9MICC</name>
<dbReference type="Gene3D" id="3.40.50.150">
    <property type="entry name" value="Vaccinia Virus protein VP39"/>
    <property type="match status" value="1"/>
</dbReference>
<dbReference type="InterPro" id="IPR029063">
    <property type="entry name" value="SAM-dependent_MTases_sf"/>
</dbReference>
<keyword evidence="3" id="KW-0489">Methyltransferase</keyword>
<dbReference type="AlphaFoldDB" id="A0A543AF65"/>
<proteinExistence type="predicted"/>
<feature type="compositionally biased region" description="Polar residues" evidence="1">
    <location>
        <begin position="14"/>
        <end position="25"/>
    </location>
</feature>
<dbReference type="GO" id="GO:0032259">
    <property type="term" value="P:methylation"/>
    <property type="evidence" value="ECO:0007669"/>
    <property type="project" value="UniProtKB-KW"/>
</dbReference>
<protein>
    <submittedName>
        <fullName evidence="3">Methyltransferase family protein</fullName>
    </submittedName>
</protein>